<keyword evidence="3" id="KW-1185">Reference proteome</keyword>
<name>A0A3A1WWB8_9HYPH</name>
<evidence type="ECO:0000313" key="3">
    <source>
        <dbReference type="Proteomes" id="UP000265750"/>
    </source>
</evidence>
<evidence type="ECO:0000313" key="2">
    <source>
        <dbReference type="EMBL" id="RIY02668.1"/>
    </source>
</evidence>
<sequence length="68" mass="7067">MVSFRSGAPRARPALASRPGPSGPGAASLRSERAAGDAAIRREFGALAARIRVLQRRAAREAAVLSAR</sequence>
<evidence type="ECO:0000256" key="1">
    <source>
        <dbReference type="SAM" id="MobiDB-lite"/>
    </source>
</evidence>
<proteinExistence type="predicted"/>
<comment type="caution">
    <text evidence="2">The sequence shown here is derived from an EMBL/GenBank/DDBJ whole genome shotgun (WGS) entry which is preliminary data.</text>
</comment>
<organism evidence="2 3">
    <name type="scientific">Aureimonas flava</name>
    <dbReference type="NCBI Taxonomy" id="2320271"/>
    <lineage>
        <taxon>Bacteria</taxon>
        <taxon>Pseudomonadati</taxon>
        <taxon>Pseudomonadota</taxon>
        <taxon>Alphaproteobacteria</taxon>
        <taxon>Hyphomicrobiales</taxon>
        <taxon>Aurantimonadaceae</taxon>
        <taxon>Aureimonas</taxon>
    </lineage>
</organism>
<gene>
    <name evidence="2" type="ORF">D3218_04725</name>
</gene>
<dbReference type="AlphaFoldDB" id="A0A3A1WWB8"/>
<feature type="compositionally biased region" description="Low complexity" evidence="1">
    <location>
        <begin position="1"/>
        <end position="20"/>
    </location>
</feature>
<dbReference type="Proteomes" id="UP000265750">
    <property type="component" value="Unassembled WGS sequence"/>
</dbReference>
<accession>A0A3A1WWB8</accession>
<dbReference type="RefSeq" id="WP_119538746.1">
    <property type="nucleotide sequence ID" value="NZ_QYRN01000002.1"/>
</dbReference>
<protein>
    <submittedName>
        <fullName evidence="2">Uncharacterized protein</fullName>
    </submittedName>
</protein>
<reference evidence="3" key="1">
    <citation type="submission" date="2018-09" db="EMBL/GenBank/DDBJ databases">
        <authorList>
            <person name="Tuo L."/>
        </authorList>
    </citation>
    <scope>NUCLEOTIDE SEQUENCE [LARGE SCALE GENOMIC DNA]</scope>
    <source>
        <strain evidence="3">M2BS4Y-1</strain>
    </source>
</reference>
<feature type="region of interest" description="Disordered" evidence="1">
    <location>
        <begin position="1"/>
        <end position="31"/>
    </location>
</feature>
<dbReference type="EMBL" id="QYRN01000002">
    <property type="protein sequence ID" value="RIY02668.1"/>
    <property type="molecule type" value="Genomic_DNA"/>
</dbReference>